<dbReference type="InterPro" id="IPR055354">
    <property type="entry name" value="DUF7507"/>
</dbReference>
<comment type="caution">
    <text evidence="3">The sequence shown here is derived from an EMBL/GenBank/DDBJ whole genome shotgun (WGS) entry which is preliminary data.</text>
</comment>
<proteinExistence type="predicted"/>
<dbReference type="InterPro" id="IPR051172">
    <property type="entry name" value="Chlamydia_OmcB"/>
</dbReference>
<dbReference type="STRING" id="721133.SAMN05216176_101610"/>
<feature type="domain" description="DUF7507" evidence="2">
    <location>
        <begin position="44"/>
        <end position="147"/>
    </location>
</feature>
<feature type="non-terminal residue" evidence="3">
    <location>
        <position position="1"/>
    </location>
</feature>
<dbReference type="Proteomes" id="UP000007374">
    <property type="component" value="Unassembled WGS sequence"/>
</dbReference>
<dbReference type="NCBIfam" id="TIGR01451">
    <property type="entry name" value="B_ant_repeat"/>
    <property type="match status" value="2"/>
</dbReference>
<feature type="non-terminal residue" evidence="3">
    <location>
        <position position="312"/>
    </location>
</feature>
<dbReference type="Pfam" id="PF24346">
    <property type="entry name" value="DUF7507"/>
    <property type="match status" value="2"/>
</dbReference>
<dbReference type="InterPro" id="IPR013783">
    <property type="entry name" value="Ig-like_fold"/>
</dbReference>
<dbReference type="EMBL" id="AMSI01000059">
    <property type="protein sequence ID" value="EKF39779.1"/>
    <property type="molecule type" value="Genomic_DNA"/>
</dbReference>
<feature type="region of interest" description="Disordered" evidence="1">
    <location>
        <begin position="249"/>
        <end position="272"/>
    </location>
</feature>
<feature type="compositionally biased region" description="Low complexity" evidence="1">
    <location>
        <begin position="138"/>
        <end position="147"/>
    </location>
</feature>
<protein>
    <recommendedName>
        <fullName evidence="2">DUF7507 domain-containing protein</fullName>
    </recommendedName>
</protein>
<feature type="region of interest" description="Disordered" evidence="1">
    <location>
        <begin position="124"/>
        <end position="147"/>
    </location>
</feature>
<reference evidence="3 4" key="1">
    <citation type="journal article" date="2012" name="J. Bacteriol.">
        <title>Genome Sequence of Nitratireductor indicus Type Strain C115.</title>
        <authorList>
            <person name="Lai Q."/>
            <person name="Li G."/>
            <person name="Yu Z."/>
            <person name="Shao Z."/>
        </authorList>
    </citation>
    <scope>NUCLEOTIDE SEQUENCE [LARGE SCALE GENOMIC DNA]</scope>
    <source>
        <strain evidence="3 4">C115</strain>
    </source>
</reference>
<dbReference type="PANTHER" id="PTHR34819">
    <property type="entry name" value="LARGE CYSTEINE-RICH PERIPLASMIC PROTEIN OMCB"/>
    <property type="match status" value="1"/>
</dbReference>
<dbReference type="eggNOG" id="COG1361">
    <property type="taxonomic scope" value="Bacteria"/>
</dbReference>
<dbReference type="Gene3D" id="2.60.40.10">
    <property type="entry name" value="Immunoglobulins"/>
    <property type="match status" value="1"/>
</dbReference>
<feature type="domain" description="DUF7507" evidence="2">
    <location>
        <begin position="160"/>
        <end position="257"/>
    </location>
</feature>
<evidence type="ECO:0000256" key="1">
    <source>
        <dbReference type="SAM" id="MobiDB-lite"/>
    </source>
</evidence>
<dbReference type="RefSeq" id="WP_009453081.1">
    <property type="nucleotide sequence ID" value="NZ_AMSI01000059.1"/>
</dbReference>
<name>K2NPK3_9HYPH</name>
<evidence type="ECO:0000313" key="3">
    <source>
        <dbReference type="EMBL" id="EKF39779.1"/>
    </source>
</evidence>
<gene>
    <name evidence="3" type="ORF">NA8A_24184</name>
</gene>
<evidence type="ECO:0000313" key="4">
    <source>
        <dbReference type="Proteomes" id="UP000007374"/>
    </source>
</evidence>
<organism evidence="3 4">
    <name type="scientific">Nitratireductor indicus C115</name>
    <dbReference type="NCBI Taxonomy" id="1231190"/>
    <lineage>
        <taxon>Bacteria</taxon>
        <taxon>Pseudomonadati</taxon>
        <taxon>Pseudomonadota</taxon>
        <taxon>Alphaproteobacteria</taxon>
        <taxon>Hyphomicrobiales</taxon>
        <taxon>Phyllobacteriaceae</taxon>
        <taxon>Nitratireductor</taxon>
    </lineage>
</organism>
<keyword evidence="4" id="KW-1185">Reference proteome</keyword>
<dbReference type="AlphaFoldDB" id="K2NPK3"/>
<evidence type="ECO:0000259" key="2">
    <source>
        <dbReference type="Pfam" id="PF24346"/>
    </source>
</evidence>
<dbReference type="InterPro" id="IPR047589">
    <property type="entry name" value="DUF11_rpt"/>
</dbReference>
<sequence length="312" mass="30819">SYPLTQADIDAGVVDNTAGVSGTAPDNGPVTDTASATAQLARVPALRLTKTAIHQDTNGNGAADVGEPVTFTFSVTNTGNVTVTNVEIEDPGVTLSGSPIASLAPGATDSSTYTASYPLTQDDIDAGSMSNTARVKGSAPDSSEVSDSASASVSLAGTAGIGLVKSGTYQDTNGNGVVDLGDAIAYGFSVENQGNVTLTDIEVTDPGVSVSGGPLASLAPGVTDSTTFSALYMLTQADIDAGKVDNSAEVEGVPPGNGGTGTPVSASSDVSVPLERKPAISLTKTGAYVDANGNGVADAGDTISYSFVVTNT</sequence>
<accession>K2NPK3</accession>